<evidence type="ECO:0000313" key="2">
    <source>
        <dbReference type="EMBL" id="MEF2110914.1"/>
    </source>
</evidence>
<sequence>MTESIVNASAVTILPFRVVPYVRAIYANDTNRLTTRDGYPGVAAGYYEAVKIYAATGLVNGAPYIKTFAGYTKEQIALALASGWLTQQEHDETVNQMPSVIQTPAAPTVTLDDINNIIIGINSTMEYAINGVASYTVYNATTPPNLKGDNTVNVRISAIEGVNNASLDTTLVFTVNSVTPDAPLVTMDDVENKVIGMGVGMEFSIDNSAYVAYDPITFDMLDFSGEHTLLVRVASEGVNPVSLDTTLVFTTNVVTS</sequence>
<dbReference type="EMBL" id="JAZHFS010000001">
    <property type="protein sequence ID" value="MEF2110914.1"/>
    <property type="molecule type" value="Genomic_DNA"/>
</dbReference>
<name>A0ABU7UJ84_9CLOT</name>
<evidence type="ECO:0000313" key="3">
    <source>
        <dbReference type="Proteomes" id="UP001498469"/>
    </source>
</evidence>
<dbReference type="InterPro" id="IPR025142">
    <property type="entry name" value="DUF4073"/>
</dbReference>
<protein>
    <submittedName>
        <fullName evidence="2">DUF4073 domain-containing protein</fullName>
    </submittedName>
</protein>
<dbReference type="Proteomes" id="UP001498469">
    <property type="component" value="Unassembled WGS sequence"/>
</dbReference>
<proteinExistence type="predicted"/>
<dbReference type="RefSeq" id="WP_216247564.1">
    <property type="nucleotide sequence ID" value="NZ_JAZHFS010000001.1"/>
</dbReference>
<keyword evidence="3" id="KW-1185">Reference proteome</keyword>
<feature type="domain" description="DUF4073" evidence="1">
    <location>
        <begin position="105"/>
        <end position="156"/>
    </location>
</feature>
<comment type="caution">
    <text evidence="2">The sequence shown here is derived from an EMBL/GenBank/DDBJ whole genome shotgun (WGS) entry which is preliminary data.</text>
</comment>
<organism evidence="2 3">
    <name type="scientific">Clostridium frigoriphilum</name>
    <dbReference type="NCBI Taxonomy" id="443253"/>
    <lineage>
        <taxon>Bacteria</taxon>
        <taxon>Bacillati</taxon>
        <taxon>Bacillota</taxon>
        <taxon>Clostridia</taxon>
        <taxon>Eubacteriales</taxon>
        <taxon>Clostridiaceae</taxon>
        <taxon>Clostridium</taxon>
    </lineage>
</organism>
<gene>
    <name evidence="2" type="ORF">SJI18_01170</name>
</gene>
<accession>A0ABU7UJ84</accession>
<reference evidence="2 3" key="1">
    <citation type="submission" date="2023-11" db="EMBL/GenBank/DDBJ databases">
        <title>Draft genome sequence of a psychrophilic Clostridium strain from permafrost water brine.</title>
        <authorList>
            <person name="Shcherbakova V.A."/>
            <person name="Trubitsyn V.E."/>
            <person name="Zakharyuk A.G."/>
        </authorList>
    </citation>
    <scope>NUCLEOTIDE SEQUENCE [LARGE SCALE GENOMIC DNA]</scope>
    <source>
        <strain evidence="2 3">14F</strain>
    </source>
</reference>
<dbReference type="Pfam" id="PF13285">
    <property type="entry name" value="DUF4073"/>
    <property type="match status" value="1"/>
</dbReference>
<evidence type="ECO:0000259" key="1">
    <source>
        <dbReference type="Pfam" id="PF13285"/>
    </source>
</evidence>